<feature type="region of interest" description="Disordered" evidence="1">
    <location>
        <begin position="476"/>
        <end position="617"/>
    </location>
</feature>
<dbReference type="VEuPathDB" id="FungiDB:PADG_00185"/>
<feature type="compositionally biased region" description="Polar residues" evidence="1">
    <location>
        <begin position="348"/>
        <end position="364"/>
    </location>
</feature>
<feature type="compositionally biased region" description="Polar residues" evidence="1">
    <location>
        <begin position="31"/>
        <end position="53"/>
    </location>
</feature>
<feature type="compositionally biased region" description="Basic residues" evidence="1">
    <location>
        <begin position="503"/>
        <end position="514"/>
    </location>
</feature>
<feature type="compositionally biased region" description="Low complexity" evidence="1">
    <location>
        <begin position="529"/>
        <end position="546"/>
    </location>
</feature>
<organism evidence="2 3">
    <name type="scientific">Paracoccidioides brasiliensis</name>
    <dbReference type="NCBI Taxonomy" id="121759"/>
    <lineage>
        <taxon>Eukaryota</taxon>
        <taxon>Fungi</taxon>
        <taxon>Dikarya</taxon>
        <taxon>Ascomycota</taxon>
        <taxon>Pezizomycotina</taxon>
        <taxon>Eurotiomycetes</taxon>
        <taxon>Eurotiomycetidae</taxon>
        <taxon>Onygenales</taxon>
        <taxon>Ajellomycetaceae</taxon>
        <taxon>Paracoccidioides</taxon>
    </lineage>
</organism>
<feature type="compositionally biased region" description="Basic and acidic residues" evidence="1">
    <location>
        <begin position="481"/>
        <end position="491"/>
    </location>
</feature>
<evidence type="ECO:0000313" key="3">
    <source>
        <dbReference type="Proteomes" id="UP000242814"/>
    </source>
</evidence>
<sequence>MRQRANTTGDTTSRRTLNNVSAFPYSGLQDAVQSSAGNTGSKRNNTATINISSQRERWKVPPAFDFQLSSEPEQIPSPHFQDFNTSDNGTMMIGVALGSPTMHRTQQSGPWCTVSTALLDARSVRVEDRDTEKLKPKATKWKQISGLFKSKNPVPPPDTPIYQVPLNDRSVTSHGGRDSPEDSHIRPNHAYQPWDDFQNNKLKEAGKVDGSVTRPPKKMKESKKLVKYIDIESLKSSPKKSVQQDKHLPLLSKEIASLPTTSSGAPDLCSPLLTVDIPDIHLERYSVMFGTVLGKPPPSTLLAKRSRTLDMLRTHDEEQELGGGLMPPPKHLTSPLLAKSPTFTLFPATSTSKPSKLPNASNFTVPGKPLQRSNTAPPSPRRVVNEIIVPAKDIPIPTPQARMSSLPTSSSSQSQWAPEGSSFLSTGSGSSSTSDDSDSCREDEIILFNFKHARIKTPDDNIWEILNPRVRVELPSTTLKDPGRTLQKEQSEGPDSSNGAAKVKARSHSHKSGTKLRPEPESKTQVNYSTSSQTKSETKSGSKSSTPQPLHSHPTVDQLAKPPPPPPQRKPPPVPSDPAAALPPKMVTSLSKQPPPNTRLKSKSLLPPRNAVRHNPPAVAVARTAEISVARSISVAKRTKQQMTVPISAMRSDSLLCDDERFGEKRAVVPTLISVPKRHGRGRSQQAPIEIV</sequence>
<feature type="compositionally biased region" description="Low complexity" evidence="1">
    <location>
        <begin position="404"/>
        <end position="434"/>
    </location>
</feature>
<dbReference type="EMBL" id="LZYO01000385">
    <property type="protein sequence ID" value="ODH14060.1"/>
    <property type="molecule type" value="Genomic_DNA"/>
</dbReference>
<reference evidence="2 3" key="1">
    <citation type="submission" date="2016-06" db="EMBL/GenBank/DDBJ databases">
        <authorList>
            <person name="Kjaerup R.B."/>
            <person name="Dalgaard T.S."/>
            <person name="Juul-Madsen H.R."/>
        </authorList>
    </citation>
    <scope>NUCLEOTIDE SEQUENCE [LARGE SCALE GENOMIC DNA]</scope>
    <source>
        <strain evidence="2 3">Pb300</strain>
    </source>
</reference>
<feature type="region of interest" description="Disordered" evidence="1">
    <location>
        <begin position="348"/>
        <end position="382"/>
    </location>
</feature>
<feature type="compositionally biased region" description="Polar residues" evidence="1">
    <location>
        <begin position="1"/>
        <end position="21"/>
    </location>
</feature>
<proteinExistence type="predicted"/>
<evidence type="ECO:0000256" key="1">
    <source>
        <dbReference type="SAM" id="MobiDB-lite"/>
    </source>
</evidence>
<feature type="region of interest" description="Disordered" evidence="1">
    <location>
        <begin position="146"/>
        <end position="198"/>
    </location>
</feature>
<protein>
    <submittedName>
        <fullName evidence="2">Uncharacterized protein</fullName>
    </submittedName>
</protein>
<feature type="compositionally biased region" description="Pro residues" evidence="1">
    <location>
        <begin position="561"/>
        <end position="576"/>
    </location>
</feature>
<feature type="region of interest" description="Disordered" evidence="1">
    <location>
        <begin position="394"/>
        <end position="440"/>
    </location>
</feature>
<feature type="compositionally biased region" description="Basic and acidic residues" evidence="1">
    <location>
        <begin position="175"/>
        <end position="185"/>
    </location>
</feature>
<accession>A0A1D2J6T9</accession>
<evidence type="ECO:0000313" key="2">
    <source>
        <dbReference type="EMBL" id="ODH14060.1"/>
    </source>
</evidence>
<comment type="caution">
    <text evidence="2">The sequence shown here is derived from an EMBL/GenBank/DDBJ whole genome shotgun (WGS) entry which is preliminary data.</text>
</comment>
<dbReference type="VEuPathDB" id="FungiDB:PABG_03647"/>
<feature type="region of interest" description="Disordered" evidence="1">
    <location>
        <begin position="1"/>
        <end position="55"/>
    </location>
</feature>
<name>A0A1D2J6T9_PARBR</name>
<dbReference type="Proteomes" id="UP000242814">
    <property type="component" value="Unassembled WGS sequence"/>
</dbReference>
<dbReference type="AlphaFoldDB" id="A0A1D2J6T9"/>
<gene>
    <name evidence="2" type="ORF">ACO22_06711</name>
</gene>